<keyword evidence="10" id="KW-1185">Reference proteome</keyword>
<reference evidence="9 10" key="1">
    <citation type="submission" date="2013-09" db="EMBL/GenBank/DDBJ databases">
        <title>Corchorus capsularis genome sequencing.</title>
        <authorList>
            <person name="Alam M."/>
            <person name="Haque M.S."/>
            <person name="Islam M.S."/>
            <person name="Emdad E.M."/>
            <person name="Islam M.M."/>
            <person name="Ahmed B."/>
            <person name="Halim A."/>
            <person name="Hossen Q.M.M."/>
            <person name="Hossain M.Z."/>
            <person name="Ahmed R."/>
            <person name="Khan M.M."/>
            <person name="Islam R."/>
            <person name="Rashid M.M."/>
            <person name="Khan S.A."/>
            <person name="Rahman M.S."/>
            <person name="Alam M."/>
        </authorList>
    </citation>
    <scope>NUCLEOTIDE SEQUENCE [LARGE SCALE GENOMIC DNA]</scope>
    <source>
        <strain evidence="10">cv. CVL-1</strain>
        <tissue evidence="9">Whole seedling</tissue>
    </source>
</reference>
<dbReference type="Pfam" id="PF05699">
    <property type="entry name" value="Dimer_Tnp_hAT"/>
    <property type="match status" value="1"/>
</dbReference>
<dbReference type="Gramene" id="OMO86928">
    <property type="protein sequence ID" value="OMO86928"/>
    <property type="gene ID" value="CCACVL1_09377"/>
</dbReference>
<gene>
    <name evidence="9" type="ORF">CCACVL1_09377</name>
</gene>
<dbReference type="SUPFAM" id="SSF53098">
    <property type="entry name" value="Ribonuclease H-like"/>
    <property type="match status" value="1"/>
</dbReference>
<dbReference type="STRING" id="210143.A0A1R3IWG6"/>
<dbReference type="PANTHER" id="PTHR46481:SF10">
    <property type="entry name" value="ZINC FINGER BED DOMAIN-CONTAINING PROTEIN 39"/>
    <property type="match status" value="1"/>
</dbReference>
<keyword evidence="5" id="KW-0238">DNA-binding</keyword>
<feature type="domain" description="hAT-like transposase RNase-H fold" evidence="8">
    <location>
        <begin position="264"/>
        <end position="356"/>
    </location>
</feature>
<evidence type="ECO:0000256" key="5">
    <source>
        <dbReference type="ARBA" id="ARBA00023125"/>
    </source>
</evidence>
<protein>
    <recommendedName>
        <fullName evidence="11">HAT C-terminal dimerisation domain-containing protein</fullName>
    </recommendedName>
</protein>
<name>A0A1R3IWG6_COCAP</name>
<keyword evidence="4" id="KW-0862">Zinc</keyword>
<dbReference type="OrthoDB" id="998233at2759"/>
<evidence type="ECO:0000256" key="4">
    <source>
        <dbReference type="ARBA" id="ARBA00022833"/>
    </source>
</evidence>
<dbReference type="Proteomes" id="UP000188268">
    <property type="component" value="Unassembled WGS sequence"/>
</dbReference>
<accession>A0A1R3IWG6</accession>
<dbReference type="GO" id="GO:0005634">
    <property type="term" value="C:nucleus"/>
    <property type="evidence" value="ECO:0007669"/>
    <property type="project" value="UniProtKB-SubCell"/>
</dbReference>
<evidence type="ECO:0000256" key="1">
    <source>
        <dbReference type="ARBA" id="ARBA00004123"/>
    </source>
</evidence>
<dbReference type="InterPro" id="IPR008906">
    <property type="entry name" value="HATC_C_dom"/>
</dbReference>
<comment type="caution">
    <text evidence="9">The sequence shown here is derived from an EMBL/GenBank/DDBJ whole genome shotgun (WGS) entry which is preliminary data.</text>
</comment>
<dbReference type="GO" id="GO:0008270">
    <property type="term" value="F:zinc ion binding"/>
    <property type="evidence" value="ECO:0007669"/>
    <property type="project" value="UniProtKB-KW"/>
</dbReference>
<dbReference type="PANTHER" id="PTHR46481">
    <property type="entry name" value="ZINC FINGER BED DOMAIN-CONTAINING PROTEIN 4"/>
    <property type="match status" value="1"/>
</dbReference>
<dbReference type="InterPro" id="IPR012337">
    <property type="entry name" value="RNaseH-like_sf"/>
</dbReference>
<dbReference type="GO" id="GO:0003677">
    <property type="term" value="F:DNA binding"/>
    <property type="evidence" value="ECO:0007669"/>
    <property type="project" value="UniProtKB-KW"/>
</dbReference>
<feature type="domain" description="HAT C-terminal dimerisation" evidence="7">
    <location>
        <begin position="415"/>
        <end position="500"/>
    </location>
</feature>
<keyword evidence="3" id="KW-0863">Zinc-finger</keyword>
<evidence type="ECO:0000256" key="3">
    <source>
        <dbReference type="ARBA" id="ARBA00022771"/>
    </source>
</evidence>
<sequence length="522" mass="59773">MLMDANEENENVVNVEVEKDNAREKRAAEEGIKMEQPHSTRYIWKLASNMVVTLGKPLFLLHLSLDPQLQKRFLNFVDVPPPNTRLVVSDALWKCLQEWGIKGKVCTITVDNASYNDVAVRNLQDSLSFQRKLPLDGKLFHVRCCAHILNLLVQNGISEIQGIIANVWESVKYISASTQHLNTFNDIAKQLQLPNKKLILDCCTWWNATCSMLSCALEFKQVFSRFAQRDSNYKFLPSDDDWLRVEEVCSFLTLFNEVTNIISGFEYPTSNLFLPELWVIKELIEEKCFSQVPWIEAMAEKMALKFDKYWGDCNLLISIAVVLDLRNKMVLINIAYQAARQTGILLENLENLYKEYLDAYTTATDVELRQNDVSQTDGGSSAGLVVSGRNALTGRSKFERFIQSQNGFADDVKSELETYLEEGVYWCKENSNEFDALEWWKENNLKFRILSKMACEIMSILLTTVASESTFSVGSRVIDTYRSSLGTDIVQMLLCGSDWLRNFYGMKRKKKGQEEVKEILLG</sequence>
<evidence type="ECO:0008006" key="11">
    <source>
        <dbReference type="Google" id="ProtNLM"/>
    </source>
</evidence>
<evidence type="ECO:0000259" key="8">
    <source>
        <dbReference type="Pfam" id="PF14372"/>
    </source>
</evidence>
<evidence type="ECO:0000256" key="2">
    <source>
        <dbReference type="ARBA" id="ARBA00022723"/>
    </source>
</evidence>
<dbReference type="InterPro" id="IPR052035">
    <property type="entry name" value="ZnF_BED_domain_contain"/>
</dbReference>
<evidence type="ECO:0000313" key="9">
    <source>
        <dbReference type="EMBL" id="OMO86928.1"/>
    </source>
</evidence>
<organism evidence="9 10">
    <name type="scientific">Corchorus capsularis</name>
    <name type="common">Jute</name>
    <dbReference type="NCBI Taxonomy" id="210143"/>
    <lineage>
        <taxon>Eukaryota</taxon>
        <taxon>Viridiplantae</taxon>
        <taxon>Streptophyta</taxon>
        <taxon>Embryophyta</taxon>
        <taxon>Tracheophyta</taxon>
        <taxon>Spermatophyta</taxon>
        <taxon>Magnoliopsida</taxon>
        <taxon>eudicotyledons</taxon>
        <taxon>Gunneridae</taxon>
        <taxon>Pentapetalae</taxon>
        <taxon>rosids</taxon>
        <taxon>malvids</taxon>
        <taxon>Malvales</taxon>
        <taxon>Malvaceae</taxon>
        <taxon>Grewioideae</taxon>
        <taxon>Apeibeae</taxon>
        <taxon>Corchorus</taxon>
    </lineage>
</organism>
<keyword evidence="2" id="KW-0479">Metal-binding</keyword>
<evidence type="ECO:0000256" key="6">
    <source>
        <dbReference type="ARBA" id="ARBA00023242"/>
    </source>
</evidence>
<dbReference type="GO" id="GO:0046983">
    <property type="term" value="F:protein dimerization activity"/>
    <property type="evidence" value="ECO:0007669"/>
    <property type="project" value="InterPro"/>
</dbReference>
<dbReference type="InterPro" id="IPR025525">
    <property type="entry name" value="hAT-like_transposase_RNase-H"/>
</dbReference>
<keyword evidence="6" id="KW-0539">Nucleus</keyword>
<evidence type="ECO:0000259" key="7">
    <source>
        <dbReference type="Pfam" id="PF05699"/>
    </source>
</evidence>
<dbReference type="Pfam" id="PF14372">
    <property type="entry name" value="hAT-like_RNase-H"/>
    <property type="match status" value="1"/>
</dbReference>
<dbReference type="EMBL" id="AWWV01009363">
    <property type="protein sequence ID" value="OMO86928.1"/>
    <property type="molecule type" value="Genomic_DNA"/>
</dbReference>
<proteinExistence type="predicted"/>
<dbReference type="OMA" id="THPINDP"/>
<dbReference type="AlphaFoldDB" id="A0A1R3IWG6"/>
<comment type="subcellular location">
    <subcellularLocation>
        <location evidence="1">Nucleus</location>
    </subcellularLocation>
</comment>
<evidence type="ECO:0000313" key="10">
    <source>
        <dbReference type="Proteomes" id="UP000188268"/>
    </source>
</evidence>